<feature type="chain" id="PRO_5026312179" description="Kazal-like domain-containing protein" evidence="1">
    <location>
        <begin position="22"/>
        <end position="110"/>
    </location>
</feature>
<reference evidence="3" key="1">
    <citation type="submission" date="2025-08" db="UniProtKB">
        <authorList>
            <consortium name="RefSeq"/>
        </authorList>
    </citation>
    <scope>IDENTIFICATION</scope>
    <source>
        <strain evidence="3">MV-25-SWS-2005</strain>
        <tissue evidence="3">Whole body</tissue>
    </source>
</reference>
<dbReference type="RefSeq" id="XP_002134649.3">
    <property type="nucleotide sequence ID" value="XM_002134613.3"/>
</dbReference>
<keyword evidence="2" id="KW-1185">Reference proteome</keyword>
<dbReference type="InParanoid" id="A0A6I8V088"/>
<organism evidence="2 3">
    <name type="scientific">Drosophila pseudoobscura pseudoobscura</name>
    <name type="common">Fruit fly</name>
    <dbReference type="NCBI Taxonomy" id="46245"/>
    <lineage>
        <taxon>Eukaryota</taxon>
        <taxon>Metazoa</taxon>
        <taxon>Ecdysozoa</taxon>
        <taxon>Arthropoda</taxon>
        <taxon>Hexapoda</taxon>
        <taxon>Insecta</taxon>
        <taxon>Pterygota</taxon>
        <taxon>Neoptera</taxon>
        <taxon>Endopterygota</taxon>
        <taxon>Diptera</taxon>
        <taxon>Brachycera</taxon>
        <taxon>Muscomorpha</taxon>
        <taxon>Ephydroidea</taxon>
        <taxon>Drosophilidae</taxon>
        <taxon>Drosophila</taxon>
        <taxon>Sophophora</taxon>
    </lineage>
</organism>
<accession>A0A6I8V088</accession>
<evidence type="ECO:0000256" key="1">
    <source>
        <dbReference type="SAM" id="SignalP"/>
    </source>
</evidence>
<dbReference type="Proteomes" id="UP000001819">
    <property type="component" value="Chromosome X"/>
</dbReference>
<dbReference type="KEGG" id="dpo:6900948"/>
<dbReference type="AlphaFoldDB" id="A0A6I8V088"/>
<feature type="signal peptide" evidence="1">
    <location>
        <begin position="1"/>
        <end position="21"/>
    </location>
</feature>
<keyword evidence="1" id="KW-0732">Signal</keyword>
<gene>
    <name evidence="3" type="primary">LOC6900948</name>
</gene>
<name>A0A6I8V088_DROPS</name>
<evidence type="ECO:0000313" key="2">
    <source>
        <dbReference type="Proteomes" id="UP000001819"/>
    </source>
</evidence>
<evidence type="ECO:0008006" key="4">
    <source>
        <dbReference type="Google" id="ProtNLM"/>
    </source>
</evidence>
<sequence length="110" mass="12258">MSTTLVMGLLFLACTFLYISACLSTSVRSPCPPEESCTQAEGQSTAICGLDEDENCIRKYPSKCLMDIAACHAGRTFTDYSSVYCAMESFLCEQSSTYERWTVFFGYEKD</sequence>
<proteinExistence type="predicted"/>
<protein>
    <recommendedName>
        <fullName evidence="4">Kazal-like domain-containing protein</fullName>
    </recommendedName>
</protein>
<dbReference type="ExpressionAtlas" id="A0A6I8V088">
    <property type="expression patterns" value="baseline"/>
</dbReference>
<evidence type="ECO:0000313" key="3">
    <source>
        <dbReference type="RefSeq" id="XP_002134649.3"/>
    </source>
</evidence>